<proteinExistence type="predicted"/>
<keyword evidence="3" id="KW-1185">Reference proteome</keyword>
<feature type="compositionally biased region" description="Basic and acidic residues" evidence="1">
    <location>
        <begin position="90"/>
        <end position="100"/>
    </location>
</feature>
<name>A0A2V3JAJ3_9FLOR</name>
<evidence type="ECO:0000313" key="2">
    <source>
        <dbReference type="EMBL" id="PXF49700.1"/>
    </source>
</evidence>
<feature type="region of interest" description="Disordered" evidence="1">
    <location>
        <begin position="83"/>
        <end position="107"/>
    </location>
</feature>
<organism evidence="2 3">
    <name type="scientific">Gracilariopsis chorda</name>
    <dbReference type="NCBI Taxonomy" id="448386"/>
    <lineage>
        <taxon>Eukaryota</taxon>
        <taxon>Rhodophyta</taxon>
        <taxon>Florideophyceae</taxon>
        <taxon>Rhodymeniophycidae</taxon>
        <taxon>Gracilariales</taxon>
        <taxon>Gracilariaceae</taxon>
        <taxon>Gracilariopsis</taxon>
    </lineage>
</organism>
<reference evidence="2 3" key="1">
    <citation type="journal article" date="2018" name="Mol. Biol. Evol.">
        <title>Analysis of the draft genome of the red seaweed Gracilariopsis chorda provides insights into genome size evolution in Rhodophyta.</title>
        <authorList>
            <person name="Lee J."/>
            <person name="Yang E.C."/>
            <person name="Graf L."/>
            <person name="Yang J.H."/>
            <person name="Qiu H."/>
            <person name="Zel Zion U."/>
            <person name="Chan C.X."/>
            <person name="Stephens T.G."/>
            <person name="Weber A.P.M."/>
            <person name="Boo G.H."/>
            <person name="Boo S.M."/>
            <person name="Kim K.M."/>
            <person name="Shin Y."/>
            <person name="Jung M."/>
            <person name="Lee S.J."/>
            <person name="Yim H.S."/>
            <person name="Lee J.H."/>
            <person name="Bhattacharya D."/>
            <person name="Yoon H.S."/>
        </authorList>
    </citation>
    <scope>NUCLEOTIDE SEQUENCE [LARGE SCALE GENOMIC DNA]</scope>
    <source>
        <strain evidence="2 3">SKKU-2015</strain>
        <tissue evidence="2">Whole body</tissue>
    </source>
</reference>
<evidence type="ECO:0000256" key="1">
    <source>
        <dbReference type="SAM" id="MobiDB-lite"/>
    </source>
</evidence>
<comment type="caution">
    <text evidence="2">The sequence shown here is derived from an EMBL/GenBank/DDBJ whole genome shotgun (WGS) entry which is preliminary data.</text>
</comment>
<accession>A0A2V3JAJ3</accession>
<dbReference type="AlphaFoldDB" id="A0A2V3JAJ3"/>
<dbReference type="Proteomes" id="UP000247409">
    <property type="component" value="Unassembled WGS sequence"/>
</dbReference>
<gene>
    <name evidence="2" type="ORF">BWQ96_00352</name>
</gene>
<protein>
    <submittedName>
        <fullName evidence="2">Uncharacterized protein</fullName>
    </submittedName>
</protein>
<sequence length="139" mass="15824">MDPTYSSTDQGTETSRLVRGLPWVWSYRVPGVQLEPRPAPEELAIRAMEGGRPTGVMSDTSGERVVHWRVRAPLYTVTPIAAVTGGQGDGARDRRRDRWTRSRMNPLGQLMPRAARSTAFDQWDIARRLERPRPLYELH</sequence>
<dbReference type="EMBL" id="NBIV01000002">
    <property type="protein sequence ID" value="PXF49700.1"/>
    <property type="molecule type" value="Genomic_DNA"/>
</dbReference>
<evidence type="ECO:0000313" key="3">
    <source>
        <dbReference type="Proteomes" id="UP000247409"/>
    </source>
</evidence>